<organism evidence="3 4">
    <name type="scientific">Opacimonas viscosa</name>
    <dbReference type="NCBI Taxonomy" id="2961944"/>
    <lineage>
        <taxon>Bacteria</taxon>
        <taxon>Pseudomonadati</taxon>
        <taxon>Pseudomonadota</taxon>
        <taxon>Gammaproteobacteria</taxon>
        <taxon>Alteromonadales</taxon>
        <taxon>Alteromonadaceae</taxon>
        <taxon>Opacimonas</taxon>
    </lineage>
</organism>
<protein>
    <submittedName>
        <fullName evidence="3">tRNA-modifying protein YgfZ</fullName>
    </submittedName>
</protein>
<feature type="domain" description="GCVT N-terminal" evidence="1">
    <location>
        <begin position="20"/>
        <end position="116"/>
    </location>
</feature>
<accession>A0AA41X2R1</accession>
<dbReference type="InterPro" id="IPR048451">
    <property type="entry name" value="YgfZ_barrel"/>
</dbReference>
<dbReference type="AlphaFoldDB" id="A0AA41X2R1"/>
<dbReference type="GO" id="GO:0016226">
    <property type="term" value="P:iron-sulfur cluster assembly"/>
    <property type="evidence" value="ECO:0007669"/>
    <property type="project" value="TreeGrafter"/>
</dbReference>
<dbReference type="Gene3D" id="3.30.70.1630">
    <property type="match status" value="1"/>
</dbReference>
<evidence type="ECO:0000259" key="2">
    <source>
        <dbReference type="Pfam" id="PF21130"/>
    </source>
</evidence>
<dbReference type="InterPro" id="IPR045179">
    <property type="entry name" value="YgfZ/GcvT"/>
</dbReference>
<evidence type="ECO:0000313" key="4">
    <source>
        <dbReference type="Proteomes" id="UP001165413"/>
    </source>
</evidence>
<dbReference type="EMBL" id="JANATA010000013">
    <property type="protein sequence ID" value="MCP3428943.1"/>
    <property type="molecule type" value="Genomic_DNA"/>
</dbReference>
<keyword evidence="4" id="KW-1185">Reference proteome</keyword>
<dbReference type="NCBIfam" id="NF007110">
    <property type="entry name" value="PRK09559.1"/>
    <property type="match status" value="1"/>
</dbReference>
<dbReference type="Gene3D" id="2.40.30.160">
    <property type="match status" value="1"/>
</dbReference>
<dbReference type="InterPro" id="IPR029043">
    <property type="entry name" value="GcvT/YgfZ_C"/>
</dbReference>
<dbReference type="InterPro" id="IPR006222">
    <property type="entry name" value="GCVT_N"/>
</dbReference>
<dbReference type="Pfam" id="PF01571">
    <property type="entry name" value="GCV_T"/>
    <property type="match status" value="1"/>
</dbReference>
<evidence type="ECO:0000259" key="1">
    <source>
        <dbReference type="Pfam" id="PF01571"/>
    </source>
</evidence>
<dbReference type="RefSeq" id="WP_254100741.1">
    <property type="nucleotide sequence ID" value="NZ_JANATA010000013.1"/>
</dbReference>
<dbReference type="NCBIfam" id="TIGR03317">
    <property type="entry name" value="ygfZ_signature"/>
    <property type="match status" value="1"/>
</dbReference>
<proteinExistence type="predicted"/>
<dbReference type="PANTHER" id="PTHR22602:SF0">
    <property type="entry name" value="TRANSFERASE CAF17, MITOCHONDRIAL-RELATED"/>
    <property type="match status" value="1"/>
</dbReference>
<name>A0AA41X2R1_9ALTE</name>
<dbReference type="PANTHER" id="PTHR22602">
    <property type="entry name" value="TRANSFERASE CAF17, MITOCHONDRIAL-RELATED"/>
    <property type="match status" value="1"/>
</dbReference>
<dbReference type="Gene3D" id="3.30.70.1400">
    <property type="entry name" value="Aminomethyltransferase beta-barrel domains"/>
    <property type="match status" value="1"/>
</dbReference>
<dbReference type="SUPFAM" id="SSF103025">
    <property type="entry name" value="Folate-binding domain"/>
    <property type="match status" value="1"/>
</dbReference>
<comment type="caution">
    <text evidence="3">The sequence shown here is derived from an EMBL/GenBank/DDBJ whole genome shotgun (WGS) entry which is preliminary data.</text>
</comment>
<gene>
    <name evidence="3" type="primary">ygfZ</name>
    <name evidence="3" type="ORF">NLF92_08290</name>
</gene>
<reference evidence="3" key="1">
    <citation type="submission" date="2022-07" db="EMBL/GenBank/DDBJ databases">
        <title>Characterization of the Novel Bacterium Alteromonas immobilis LMIT006 and Alteromonas gregis LMIT007.</title>
        <authorList>
            <person name="Lin X."/>
        </authorList>
    </citation>
    <scope>NUCLEOTIDE SEQUENCE</scope>
    <source>
        <strain evidence="3">LMIT007</strain>
    </source>
</reference>
<evidence type="ECO:0000313" key="3">
    <source>
        <dbReference type="EMBL" id="MCP3428943.1"/>
    </source>
</evidence>
<dbReference type="Proteomes" id="UP001165413">
    <property type="component" value="Unassembled WGS sequence"/>
</dbReference>
<feature type="domain" description="tRNA-modifying protein YgfZ-like beta-barrel" evidence="2">
    <location>
        <begin position="226"/>
        <end position="291"/>
    </location>
</feature>
<dbReference type="SUPFAM" id="SSF101790">
    <property type="entry name" value="Aminomethyltransferase beta-barrel domain"/>
    <property type="match status" value="1"/>
</dbReference>
<dbReference type="InterPro" id="IPR017703">
    <property type="entry name" value="YgfZ/GCV_T_CS"/>
</dbReference>
<sequence>MTVATIPPLLSELSPTWDAELTHLSVISVTGDDAISYIQGQVTCNVETLAIGEHTFGAHCDFKGKMWSMFLAFRAHDGLFLFMHQSATEKSLAELKKYGVFSKVTITDVSDEYAVVGALPESNIFSTLNVDKDPAKNEDTIVIGFAGTHSRYLIAYKSVDHELSSGSHVWEALNICDGIGSIQAVTSGEFVPQMLNLQALPGAIDFTKGCYMGQEVVARTKYLGKNKRAGYILHSSEVTNIPVGAIIEQQLGENWRRAGQVLTSAGLAEENWVFAVLPNDIETATPLRLKEQPEVIFKIKPLPYTLED</sequence>
<dbReference type="Pfam" id="PF21130">
    <property type="entry name" value="YgfZ_barrel"/>
    <property type="match status" value="1"/>
</dbReference>